<dbReference type="EMBL" id="QPGA01000030">
    <property type="protein sequence ID" value="RDE49903.1"/>
    <property type="molecule type" value="Genomic_DNA"/>
</dbReference>
<evidence type="ECO:0000313" key="3">
    <source>
        <dbReference type="Proteomes" id="UP000253831"/>
    </source>
</evidence>
<sequence length="102" mass="11097">MFPPMSHQEVRQMTKFDQKSVAIIASAALLLALAGCQKQEEGPAERAGKKIDQATEKAAQQVDKATDKVGQQVDKATQQVGQQLEKTGEKMQAAAQDDKDKK</sequence>
<reference evidence="2 3" key="1">
    <citation type="submission" date="2018-05" db="EMBL/GenBank/DDBJ databases">
        <title>Integrated omic analyses show evidence that a Ca. Accumulibacter phosphatis strain performs denitrification under micro-aerobic conditions.</title>
        <authorList>
            <person name="Camejo P.Y."/>
            <person name="Katherine M.D."/>
            <person name="Daniel N.R."/>
        </authorList>
    </citation>
    <scope>NUCLEOTIDE SEQUENCE [LARGE SCALE GENOMIC DNA]</scope>
    <source>
        <strain evidence="2">UW-LDO-IC</strain>
    </source>
</reference>
<proteinExistence type="predicted"/>
<feature type="compositionally biased region" description="Basic and acidic residues" evidence="1">
    <location>
        <begin position="38"/>
        <end position="55"/>
    </location>
</feature>
<dbReference type="Proteomes" id="UP000253831">
    <property type="component" value="Unassembled WGS sequence"/>
</dbReference>
<evidence type="ECO:0000313" key="2">
    <source>
        <dbReference type="EMBL" id="RDE49903.1"/>
    </source>
</evidence>
<comment type="caution">
    <text evidence="2">The sequence shown here is derived from an EMBL/GenBank/DDBJ whole genome shotgun (WGS) entry which is preliminary data.</text>
</comment>
<organism evidence="2 3">
    <name type="scientific">Candidatus Accumulibacter meliphilus</name>
    <dbReference type="NCBI Taxonomy" id="2211374"/>
    <lineage>
        <taxon>Bacteria</taxon>
        <taxon>Pseudomonadati</taxon>
        <taxon>Pseudomonadota</taxon>
        <taxon>Betaproteobacteria</taxon>
        <taxon>Candidatus Accumulibacter</taxon>
    </lineage>
</organism>
<feature type="region of interest" description="Disordered" evidence="1">
    <location>
        <begin position="38"/>
        <end position="102"/>
    </location>
</feature>
<dbReference type="AlphaFoldDB" id="A0A369XIF9"/>
<evidence type="ECO:0000256" key="1">
    <source>
        <dbReference type="SAM" id="MobiDB-lite"/>
    </source>
</evidence>
<accession>A0A369XIF9</accession>
<gene>
    <name evidence="2" type="ORF">DVS81_14270</name>
</gene>
<feature type="compositionally biased region" description="Polar residues" evidence="1">
    <location>
        <begin position="74"/>
        <end position="85"/>
    </location>
</feature>
<protein>
    <submittedName>
        <fullName evidence="2">Uncharacterized protein</fullName>
    </submittedName>
</protein>
<name>A0A369XIF9_9PROT</name>